<dbReference type="Gene3D" id="1.20.210.10">
    <property type="entry name" value="Cytochrome c oxidase-like, subunit I domain"/>
    <property type="match status" value="1"/>
</dbReference>
<keyword evidence="1" id="KW-1133">Transmembrane helix</keyword>
<dbReference type="SUPFAM" id="SSF81442">
    <property type="entry name" value="Cytochrome c oxidase subunit I-like"/>
    <property type="match status" value="1"/>
</dbReference>
<protein>
    <recommendedName>
        <fullName evidence="3">Cytochrome-c oxidase</fullName>
    </recommendedName>
</protein>
<gene>
    <name evidence="2" type="ORF">AVDCRST_MAG23-161</name>
</gene>
<dbReference type="EMBL" id="CADCWD010000009">
    <property type="protein sequence ID" value="CAA9520487.1"/>
    <property type="molecule type" value="Genomic_DNA"/>
</dbReference>
<evidence type="ECO:0000256" key="1">
    <source>
        <dbReference type="SAM" id="Phobius"/>
    </source>
</evidence>
<evidence type="ECO:0008006" key="3">
    <source>
        <dbReference type="Google" id="ProtNLM"/>
    </source>
</evidence>
<organism evidence="2">
    <name type="scientific">uncultured Sphingosinicella sp</name>
    <dbReference type="NCBI Taxonomy" id="478748"/>
    <lineage>
        <taxon>Bacteria</taxon>
        <taxon>Pseudomonadati</taxon>
        <taxon>Pseudomonadota</taxon>
        <taxon>Alphaproteobacteria</taxon>
        <taxon>Sphingomonadales</taxon>
        <taxon>Sphingosinicellaceae</taxon>
        <taxon>Sphingosinicella</taxon>
        <taxon>environmental samples</taxon>
    </lineage>
</organism>
<keyword evidence="1" id="KW-0472">Membrane</keyword>
<feature type="transmembrane region" description="Helical" evidence="1">
    <location>
        <begin position="40"/>
        <end position="59"/>
    </location>
</feature>
<sequence>MDRLDLKFLALGAAMLVVGVSMGIYMGIVHDFQLSPVHAHVNLVGWVSLSLFGIVYKLFPELQARRLAKLHFAFAAPAGVVFPFGIALAVLAEKPLLAIVASLLWFVGTILFLIQIAGLALARSANRTLVAAE</sequence>
<proteinExistence type="predicted"/>
<feature type="transmembrane region" description="Helical" evidence="1">
    <location>
        <begin position="97"/>
        <end position="122"/>
    </location>
</feature>
<feature type="transmembrane region" description="Helical" evidence="1">
    <location>
        <begin position="7"/>
        <end position="28"/>
    </location>
</feature>
<reference evidence="2" key="1">
    <citation type="submission" date="2020-02" db="EMBL/GenBank/DDBJ databases">
        <authorList>
            <person name="Meier V. D."/>
        </authorList>
    </citation>
    <scope>NUCLEOTIDE SEQUENCE</scope>
    <source>
        <strain evidence="2">AVDCRST_MAG23</strain>
    </source>
</reference>
<dbReference type="AlphaFoldDB" id="A0A6J4TF92"/>
<accession>A0A6J4TF92</accession>
<feature type="transmembrane region" description="Helical" evidence="1">
    <location>
        <begin position="71"/>
        <end position="91"/>
    </location>
</feature>
<evidence type="ECO:0000313" key="2">
    <source>
        <dbReference type="EMBL" id="CAA9520487.1"/>
    </source>
</evidence>
<keyword evidence="1" id="KW-0812">Transmembrane</keyword>
<name>A0A6J4TF92_9SPHN</name>
<dbReference type="InterPro" id="IPR036927">
    <property type="entry name" value="Cyt_c_oxase-like_su1_sf"/>
</dbReference>